<protein>
    <submittedName>
        <fullName evidence="1">DUF416 family protein</fullName>
    </submittedName>
</protein>
<dbReference type="InterPro" id="IPR023381">
    <property type="entry name" value="YP001051499.1-like_dom_sf"/>
</dbReference>
<dbReference type="Pfam" id="PF04222">
    <property type="entry name" value="DUF416"/>
    <property type="match status" value="1"/>
</dbReference>
<reference evidence="1 2" key="1">
    <citation type="submission" date="2018-05" db="EMBL/GenBank/DDBJ databases">
        <title>Draft Genome Sequences for a Diverse set of 7 Haemophilus Species.</title>
        <authorList>
            <person name="Nichols M."/>
            <person name="Topaz N."/>
            <person name="Wang X."/>
            <person name="Wang X."/>
            <person name="Boxrud D."/>
        </authorList>
    </citation>
    <scope>NUCLEOTIDE SEQUENCE [LARGE SCALE GENOMIC DNA]</scope>
    <source>
        <strain evidence="1 2">C2008001710</strain>
    </source>
</reference>
<gene>
    <name evidence="1" type="ORF">DPV87_06950</name>
</gene>
<dbReference type="InterPro" id="IPR007338">
    <property type="entry name" value="DUF416"/>
</dbReference>
<accession>A0A369Z1D7</accession>
<sequence length="196" mass="22725">MRNPIHKRLENVESWQHLTFMACLCERMAPNFALFCQMTEQEQAEKTYHNILNLVWEFLTVKGAKINFENQLEKLEEIIPDVNDYDFFGVVPALDACEALGELLHAIIAGETLEKAIQISQISLGTVCSLLETQENRDLSESELKSREEIEEELDLQWQIYRLLKDCEKRDVDLILSLRNEIKQEGISNIGIKIEQ</sequence>
<dbReference type="EMBL" id="QEPW01000011">
    <property type="protein sequence ID" value="RDE90429.1"/>
    <property type="molecule type" value="Genomic_DNA"/>
</dbReference>
<dbReference type="Gene3D" id="1.20.1590.10">
    <property type="entry name" value="YP_001051499.1 domain like"/>
    <property type="match status" value="1"/>
</dbReference>
<comment type="caution">
    <text evidence="1">The sequence shown here is derived from an EMBL/GenBank/DDBJ whole genome shotgun (WGS) entry which is preliminary data.</text>
</comment>
<dbReference type="Proteomes" id="UP000253910">
    <property type="component" value="Unassembled WGS sequence"/>
</dbReference>
<evidence type="ECO:0000313" key="2">
    <source>
        <dbReference type="Proteomes" id="UP000253910"/>
    </source>
</evidence>
<name>A0A369Z1D7_HAEPA</name>
<dbReference type="AlphaFoldDB" id="A0A369Z1D7"/>
<proteinExistence type="predicted"/>
<dbReference type="RefSeq" id="WP_049381547.1">
    <property type="nucleotide sequence ID" value="NZ_CP063110.1"/>
</dbReference>
<evidence type="ECO:0000313" key="1">
    <source>
        <dbReference type="EMBL" id="RDE90429.1"/>
    </source>
</evidence>
<organism evidence="1 2">
    <name type="scientific">Haemophilus parainfluenzae</name>
    <dbReference type="NCBI Taxonomy" id="729"/>
    <lineage>
        <taxon>Bacteria</taxon>
        <taxon>Pseudomonadati</taxon>
        <taxon>Pseudomonadota</taxon>
        <taxon>Gammaproteobacteria</taxon>
        <taxon>Pasteurellales</taxon>
        <taxon>Pasteurellaceae</taxon>
        <taxon>Haemophilus</taxon>
    </lineage>
</organism>